<reference evidence="3 4" key="1">
    <citation type="journal article" date="2018" name="Nat. Biotechnol.">
        <title>A standardized bacterial taxonomy based on genome phylogeny substantially revises the tree of life.</title>
        <authorList>
            <person name="Parks D.H."/>
            <person name="Chuvochina M."/>
            <person name="Waite D.W."/>
            <person name="Rinke C."/>
            <person name="Skarshewski A."/>
            <person name="Chaumeil P.A."/>
            <person name="Hugenholtz P."/>
        </authorList>
    </citation>
    <scope>NUCLEOTIDE SEQUENCE [LARGE SCALE GENOMIC DNA]</scope>
    <source>
        <strain evidence="3">UBA8844</strain>
    </source>
</reference>
<dbReference type="InterPro" id="IPR000614">
    <property type="entry name" value="FRMsr_CS"/>
</dbReference>
<comment type="similarity">
    <text evidence="1">Belongs to the free Met sulfoxide reductase family.</text>
</comment>
<protein>
    <submittedName>
        <fullName evidence="3">GAF domain-containing protein</fullName>
    </submittedName>
</protein>
<evidence type="ECO:0000313" key="3">
    <source>
        <dbReference type="EMBL" id="HCT55602.1"/>
    </source>
</evidence>
<dbReference type="PANTHER" id="PTHR21021:SF15">
    <property type="entry name" value="FREE METHIONINE-R-SULFOXIDE REDUCTASE"/>
    <property type="match status" value="1"/>
</dbReference>
<gene>
    <name evidence="3" type="ORF">DGD08_00165</name>
</gene>
<sequence>MEPVIPDLRSVPREDAYAQLLTIQQLVLEDSHDIIAGMATTSALLHHAFGHLWTGFYRVVEAGQLLRVGPYQGSLGCQDIRFGRGVCGTAAAEGRTVVVPDVHDFPGHIACDARSRSEIVVPVFDSTGALLAVLDIDSAQPDAFGEADQRGLEQLVAWFGRTTYVPTPA</sequence>
<dbReference type="SUPFAM" id="SSF55781">
    <property type="entry name" value="GAF domain-like"/>
    <property type="match status" value="1"/>
</dbReference>
<dbReference type="EMBL" id="DPIY01000001">
    <property type="protein sequence ID" value="HCT55602.1"/>
    <property type="molecule type" value="Genomic_DNA"/>
</dbReference>
<accession>A0A3D4V4B9</accession>
<feature type="domain" description="GAF" evidence="2">
    <location>
        <begin position="33"/>
        <end position="167"/>
    </location>
</feature>
<dbReference type="OMA" id="FQGPIAC"/>
<dbReference type="SMART" id="SM00065">
    <property type="entry name" value="GAF"/>
    <property type="match status" value="1"/>
</dbReference>
<name>A0A3D4V4B9_9BACT</name>
<evidence type="ECO:0000256" key="1">
    <source>
        <dbReference type="ARBA" id="ARBA00038454"/>
    </source>
</evidence>
<dbReference type="GO" id="GO:0005829">
    <property type="term" value="C:cytosol"/>
    <property type="evidence" value="ECO:0007669"/>
    <property type="project" value="TreeGrafter"/>
</dbReference>
<comment type="caution">
    <text evidence="3">The sequence shown here is derived from an EMBL/GenBank/DDBJ whole genome shotgun (WGS) entry which is preliminary data.</text>
</comment>
<evidence type="ECO:0000259" key="2">
    <source>
        <dbReference type="SMART" id="SM00065"/>
    </source>
</evidence>
<dbReference type="AlphaFoldDB" id="A0A3D4V4B9"/>
<organism evidence="3 4">
    <name type="scientific">Gemmatimonas aurantiaca</name>
    <dbReference type="NCBI Taxonomy" id="173480"/>
    <lineage>
        <taxon>Bacteria</taxon>
        <taxon>Pseudomonadati</taxon>
        <taxon>Gemmatimonadota</taxon>
        <taxon>Gemmatimonadia</taxon>
        <taxon>Gemmatimonadales</taxon>
        <taxon>Gemmatimonadaceae</taxon>
        <taxon>Gemmatimonas</taxon>
    </lineage>
</organism>
<dbReference type="GO" id="GO:0033745">
    <property type="term" value="F:L-methionine-(R)-S-oxide reductase activity"/>
    <property type="evidence" value="ECO:0007669"/>
    <property type="project" value="TreeGrafter"/>
</dbReference>
<proteinExistence type="inferred from homology"/>
<dbReference type="InterPro" id="IPR051330">
    <property type="entry name" value="Phosphatase_reg/MetRdx"/>
</dbReference>
<dbReference type="PROSITE" id="PS01320">
    <property type="entry name" value="UPF0067"/>
    <property type="match status" value="1"/>
</dbReference>
<dbReference type="InterPro" id="IPR003018">
    <property type="entry name" value="GAF"/>
</dbReference>
<dbReference type="Pfam" id="PF13185">
    <property type="entry name" value="GAF_2"/>
    <property type="match status" value="1"/>
</dbReference>
<evidence type="ECO:0000313" key="4">
    <source>
        <dbReference type="Proteomes" id="UP000264071"/>
    </source>
</evidence>
<dbReference type="Proteomes" id="UP000264071">
    <property type="component" value="Unassembled WGS sequence"/>
</dbReference>
<dbReference type="Gene3D" id="3.30.450.40">
    <property type="match status" value="1"/>
</dbReference>
<dbReference type="InterPro" id="IPR029016">
    <property type="entry name" value="GAF-like_dom_sf"/>
</dbReference>
<dbReference type="PANTHER" id="PTHR21021">
    <property type="entry name" value="GAF/PUTATIVE CYTOSKELETAL PROTEIN"/>
    <property type="match status" value="1"/>
</dbReference>